<dbReference type="AlphaFoldDB" id="A0AAV1L3E6"/>
<protein>
    <recommendedName>
        <fullName evidence="2">DUF4817 domain-containing protein</fullName>
    </recommendedName>
</protein>
<name>A0AAV1L3E6_9NEOP</name>
<dbReference type="Proteomes" id="UP001314205">
    <property type="component" value="Unassembled WGS sequence"/>
</dbReference>
<sequence length="205" mass="24200">MEQYSIEQRAQIVEFYFSNQRSIVLTQRAYRRFFNVRVGPSESTINHLVANFRQQGAVRNLPGAGRRRTVHTDDNIELVQRSIREYGETSTRRRSTQLGLSRASLQRTLHTLGMFPYKIQLVQELKPTEYQQRLDYAVFFRQKAEENHNLIMSDEANFQLSGFVNKQNCRIWATENPRVMENVLERARICEAENGHHLRDIIFHN</sequence>
<accession>A0AAV1L3E6</accession>
<reference evidence="3 4" key="1">
    <citation type="submission" date="2023-11" db="EMBL/GenBank/DDBJ databases">
        <authorList>
            <person name="Hedman E."/>
            <person name="Englund M."/>
            <person name="Stromberg M."/>
            <person name="Nyberg Akerstrom W."/>
            <person name="Nylinder S."/>
            <person name="Jareborg N."/>
            <person name="Kallberg Y."/>
            <person name="Kronander E."/>
        </authorList>
    </citation>
    <scope>NUCLEOTIDE SEQUENCE [LARGE SCALE GENOMIC DNA]</scope>
</reference>
<dbReference type="PANTHER" id="PTHR47326:SF1">
    <property type="entry name" value="HTH PSQ-TYPE DOMAIN-CONTAINING PROTEIN"/>
    <property type="match status" value="1"/>
</dbReference>
<comment type="subcellular location">
    <subcellularLocation>
        <location evidence="1">Nucleus</location>
    </subcellularLocation>
</comment>
<evidence type="ECO:0000259" key="2">
    <source>
        <dbReference type="Pfam" id="PF16087"/>
    </source>
</evidence>
<dbReference type="PANTHER" id="PTHR47326">
    <property type="entry name" value="TRANSPOSABLE ELEMENT TC3 TRANSPOSASE-LIKE PROTEIN"/>
    <property type="match status" value="1"/>
</dbReference>
<evidence type="ECO:0000313" key="3">
    <source>
        <dbReference type="EMBL" id="CAK1588564.1"/>
    </source>
</evidence>
<dbReference type="EMBL" id="CAVLGL010000082">
    <property type="protein sequence ID" value="CAK1588564.1"/>
    <property type="molecule type" value="Genomic_DNA"/>
</dbReference>
<evidence type="ECO:0000256" key="1">
    <source>
        <dbReference type="ARBA" id="ARBA00004123"/>
    </source>
</evidence>
<organism evidence="3 4">
    <name type="scientific">Parnassius mnemosyne</name>
    <name type="common">clouded apollo</name>
    <dbReference type="NCBI Taxonomy" id="213953"/>
    <lineage>
        <taxon>Eukaryota</taxon>
        <taxon>Metazoa</taxon>
        <taxon>Ecdysozoa</taxon>
        <taxon>Arthropoda</taxon>
        <taxon>Hexapoda</taxon>
        <taxon>Insecta</taxon>
        <taxon>Pterygota</taxon>
        <taxon>Neoptera</taxon>
        <taxon>Endopterygota</taxon>
        <taxon>Lepidoptera</taxon>
        <taxon>Glossata</taxon>
        <taxon>Ditrysia</taxon>
        <taxon>Papilionoidea</taxon>
        <taxon>Papilionidae</taxon>
        <taxon>Parnassiinae</taxon>
        <taxon>Parnassini</taxon>
        <taxon>Parnassius</taxon>
        <taxon>Driopa</taxon>
    </lineage>
</organism>
<keyword evidence="4" id="KW-1185">Reference proteome</keyword>
<dbReference type="InterPro" id="IPR032135">
    <property type="entry name" value="DUF4817"/>
</dbReference>
<evidence type="ECO:0000313" key="4">
    <source>
        <dbReference type="Proteomes" id="UP001314205"/>
    </source>
</evidence>
<proteinExistence type="predicted"/>
<comment type="caution">
    <text evidence="3">The sequence shown here is derived from an EMBL/GenBank/DDBJ whole genome shotgun (WGS) entry which is preliminary data.</text>
</comment>
<feature type="domain" description="DUF4817" evidence="2">
    <location>
        <begin position="5"/>
        <end position="58"/>
    </location>
</feature>
<dbReference type="GO" id="GO:0005634">
    <property type="term" value="C:nucleus"/>
    <property type="evidence" value="ECO:0007669"/>
    <property type="project" value="UniProtKB-SubCell"/>
</dbReference>
<dbReference type="InterPro" id="IPR009057">
    <property type="entry name" value="Homeodomain-like_sf"/>
</dbReference>
<dbReference type="Pfam" id="PF16087">
    <property type="entry name" value="DUF4817"/>
    <property type="match status" value="1"/>
</dbReference>
<gene>
    <name evidence="3" type="ORF">PARMNEM_LOCUS9185</name>
</gene>
<dbReference type="SUPFAM" id="SSF46689">
    <property type="entry name" value="Homeodomain-like"/>
    <property type="match status" value="1"/>
</dbReference>